<dbReference type="InterPro" id="IPR051050">
    <property type="entry name" value="Lipid_II_flippase_MurJ/MviN"/>
</dbReference>
<evidence type="ECO:0000256" key="5">
    <source>
        <dbReference type="ARBA" id="ARBA00022984"/>
    </source>
</evidence>
<keyword evidence="13" id="KW-1185">Reference proteome</keyword>
<keyword evidence="2 10" id="KW-1003">Cell membrane</keyword>
<dbReference type="PANTHER" id="PTHR47019">
    <property type="entry name" value="LIPID II FLIPPASE MURJ"/>
    <property type="match status" value="1"/>
</dbReference>
<dbReference type="AlphaFoldDB" id="A0A2Z2LIN5"/>
<keyword evidence="5 10" id="KW-0573">Peptidoglycan synthesis</keyword>
<dbReference type="CDD" id="cd13123">
    <property type="entry name" value="MATE_MurJ_like"/>
    <property type="match status" value="1"/>
</dbReference>
<name>A0A2Z2LIN5_9RICK</name>
<dbReference type="GO" id="GO:0005886">
    <property type="term" value="C:plasma membrane"/>
    <property type="evidence" value="ECO:0007669"/>
    <property type="project" value="UniProtKB-SubCell"/>
</dbReference>
<feature type="transmembrane region" description="Helical" evidence="10">
    <location>
        <begin position="311"/>
        <end position="333"/>
    </location>
</feature>
<dbReference type="PRINTS" id="PR01806">
    <property type="entry name" value="VIRFACTRMVIN"/>
</dbReference>
<dbReference type="PANTHER" id="PTHR47019:SF1">
    <property type="entry name" value="LIPID II FLIPPASE MURJ"/>
    <property type="match status" value="1"/>
</dbReference>
<accession>A0A2Z2LIN5</accession>
<dbReference type="GO" id="GO:0071555">
    <property type="term" value="P:cell wall organization"/>
    <property type="evidence" value="ECO:0007669"/>
    <property type="project" value="UniProtKB-UniRule"/>
</dbReference>
<dbReference type="UniPathway" id="UPA00219"/>
<evidence type="ECO:0000256" key="10">
    <source>
        <dbReference type="HAMAP-Rule" id="MF_02078"/>
    </source>
</evidence>
<evidence type="ECO:0000256" key="9">
    <source>
        <dbReference type="ARBA" id="ARBA00061532"/>
    </source>
</evidence>
<reference evidence="13" key="1">
    <citation type="submission" date="2018-06" db="EMBL/GenBank/DDBJ databases">
        <title>The Anaplasma ovis genome reveals a high proportion of pseudogenes.</title>
        <authorList>
            <person name="Liu Z."/>
            <person name="Peasley A.M."/>
            <person name="Yang J."/>
            <person name="Li Y."/>
            <person name="Guan G."/>
            <person name="Luo J."/>
            <person name="Yin H."/>
            <person name="Brayton K.A."/>
        </authorList>
    </citation>
    <scope>NUCLEOTIDE SEQUENCE [LARGE SCALE GENOMIC DNA]</scope>
    <source>
        <strain evidence="13">Haibei</strain>
    </source>
</reference>
<dbReference type="KEGG" id="aoh:AOV_04955"/>
<evidence type="ECO:0000256" key="4">
    <source>
        <dbReference type="ARBA" id="ARBA00022960"/>
    </source>
</evidence>
<organism evidence="12 13">
    <name type="scientific">Anaplasma ovis str. Haibei</name>
    <dbReference type="NCBI Taxonomy" id="1248439"/>
    <lineage>
        <taxon>Bacteria</taxon>
        <taxon>Pseudomonadati</taxon>
        <taxon>Pseudomonadota</taxon>
        <taxon>Alphaproteobacteria</taxon>
        <taxon>Rickettsiales</taxon>
        <taxon>Anaplasmataceae</taxon>
        <taxon>Anaplasma</taxon>
    </lineage>
</organism>
<reference evidence="12 13" key="2">
    <citation type="journal article" date="2019" name="BMC Genomics">
        <title>The Anaplasma ovis genome reveals a high proportion of pseudogenes.</title>
        <authorList>
            <person name="Liu Z."/>
            <person name="Peasley A.M."/>
            <person name="Yang J."/>
            <person name="Li Y."/>
            <person name="Guan G."/>
            <person name="Luo J."/>
            <person name="Yin H."/>
            <person name="Brayton K.A."/>
        </authorList>
    </citation>
    <scope>NUCLEOTIDE SEQUENCE [LARGE SCALE GENOMIC DNA]</scope>
    <source>
        <strain evidence="12 13">Haibei</strain>
    </source>
</reference>
<feature type="transmembrane region" description="Helical" evidence="10">
    <location>
        <begin position="472"/>
        <end position="494"/>
    </location>
</feature>
<keyword evidence="3 10" id="KW-0812">Transmembrane</keyword>
<comment type="similarity">
    <text evidence="9 10 11">Belongs to the MurJ/MviN family.</text>
</comment>
<dbReference type="HAMAP" id="MF_02078">
    <property type="entry name" value="MurJ_MviN"/>
    <property type="match status" value="1"/>
</dbReference>
<comment type="function">
    <text evidence="8 10 11">Involved in peptidoglycan biosynthesis. Transports lipid-linked peptidoglycan precursors from the inner to the outer leaflet of the cytoplasmic membrane.</text>
</comment>
<dbReference type="GO" id="GO:0034204">
    <property type="term" value="P:lipid translocation"/>
    <property type="evidence" value="ECO:0007669"/>
    <property type="project" value="TreeGrafter"/>
</dbReference>
<keyword evidence="10 11" id="KW-0961">Cell wall biogenesis/degradation</keyword>
<dbReference type="GO" id="GO:0015648">
    <property type="term" value="F:lipid-linked peptidoglycan transporter activity"/>
    <property type="evidence" value="ECO:0007669"/>
    <property type="project" value="UniProtKB-UniRule"/>
</dbReference>
<feature type="transmembrane region" description="Helical" evidence="10">
    <location>
        <begin position="376"/>
        <end position="396"/>
    </location>
</feature>
<feature type="transmembrane region" description="Helical" evidence="10">
    <location>
        <begin position="154"/>
        <end position="176"/>
    </location>
</feature>
<evidence type="ECO:0000256" key="3">
    <source>
        <dbReference type="ARBA" id="ARBA00022692"/>
    </source>
</evidence>
<evidence type="ECO:0000256" key="7">
    <source>
        <dbReference type="ARBA" id="ARBA00023136"/>
    </source>
</evidence>
<comment type="pathway">
    <text evidence="10">Cell wall biogenesis; peptidoglycan biosynthesis.</text>
</comment>
<keyword evidence="10" id="KW-0997">Cell inner membrane</keyword>
<evidence type="ECO:0000256" key="8">
    <source>
        <dbReference type="ARBA" id="ARBA00060041"/>
    </source>
</evidence>
<evidence type="ECO:0000256" key="11">
    <source>
        <dbReference type="PIRNR" id="PIRNR002869"/>
    </source>
</evidence>
<feature type="transmembrane region" description="Helical" evidence="10">
    <location>
        <begin position="345"/>
        <end position="369"/>
    </location>
</feature>
<evidence type="ECO:0000313" key="13">
    <source>
        <dbReference type="Proteomes" id="UP000259762"/>
    </source>
</evidence>
<evidence type="ECO:0000313" key="12">
    <source>
        <dbReference type="EMBL" id="ASI48081.1"/>
    </source>
</evidence>
<dbReference type="RefSeq" id="WP_075139265.1">
    <property type="nucleotide sequence ID" value="NZ_CP015994.1"/>
</dbReference>
<dbReference type="GO" id="GO:0008360">
    <property type="term" value="P:regulation of cell shape"/>
    <property type="evidence" value="ECO:0007669"/>
    <property type="project" value="UniProtKB-UniRule"/>
</dbReference>
<keyword evidence="10 11" id="KW-0813">Transport</keyword>
<dbReference type="GO" id="GO:0009252">
    <property type="term" value="P:peptidoglycan biosynthetic process"/>
    <property type="evidence" value="ECO:0007669"/>
    <property type="project" value="UniProtKB-UniRule"/>
</dbReference>
<feature type="transmembrane region" description="Helical" evidence="10">
    <location>
        <begin position="268"/>
        <end position="290"/>
    </location>
</feature>
<dbReference type="OrthoDB" id="9816572at2"/>
<feature type="transmembrane region" description="Helical" evidence="10">
    <location>
        <begin position="182"/>
        <end position="204"/>
    </location>
</feature>
<dbReference type="PIRSF" id="PIRSF002869">
    <property type="entry name" value="MviN"/>
    <property type="match status" value="1"/>
</dbReference>
<feature type="transmembrane region" description="Helical" evidence="10">
    <location>
        <begin position="126"/>
        <end position="147"/>
    </location>
</feature>
<dbReference type="EMBL" id="CP015994">
    <property type="protein sequence ID" value="ASI48081.1"/>
    <property type="molecule type" value="Genomic_DNA"/>
</dbReference>
<evidence type="ECO:0000256" key="6">
    <source>
        <dbReference type="ARBA" id="ARBA00022989"/>
    </source>
</evidence>
<feature type="transmembrane region" description="Helical" evidence="10">
    <location>
        <begin position="242"/>
        <end position="262"/>
    </location>
</feature>
<proteinExistence type="inferred from homology"/>
<evidence type="ECO:0000256" key="1">
    <source>
        <dbReference type="ARBA" id="ARBA00004651"/>
    </source>
</evidence>
<keyword evidence="4 10" id="KW-0133">Cell shape</keyword>
<feature type="transmembrane region" description="Helical" evidence="10">
    <location>
        <begin position="83"/>
        <end position="106"/>
    </location>
</feature>
<feature type="transmembrane region" description="Helical" evidence="10">
    <location>
        <begin position="402"/>
        <end position="423"/>
    </location>
</feature>
<dbReference type="Proteomes" id="UP000259762">
    <property type="component" value="Chromosome"/>
</dbReference>
<keyword evidence="6 10" id="KW-1133">Transmembrane helix</keyword>
<keyword evidence="7 10" id="KW-0472">Membrane</keyword>
<gene>
    <name evidence="12" type="primary">mviN</name>
    <name evidence="10" type="synonym">murJ</name>
    <name evidence="12" type="ORF">AOV_04955</name>
</gene>
<sequence>MLRRVFAFSAGTLVSRVLGLLRDTLIAYTLGAQGLSDIFLAAFRLPNLFRSYFAEGALSASFVPIYARRLIKQDLPQRFASQVFSSLFVFLSVFCLGMLVFTPQILGVFTPGFSVGSYKFNLAVELSRIMMVYLFCMSLSSVVCAVLQAHNCFFVTAISPVLLNCCVIISGLIPHWGASPVYYFSVAVSLSGVFQLALTLIVAARKDIGMKFTLSPRDGDMKEFLKRAMMSTLSGCITQVNLWLNTLFASFIPGAISYMYYADRLNQLPQALVGVSMSTVLLPAISKLAVEGSTQRMIEMQNNALDLGMTLMVPAAAALIAIPDALLLALLNYGRFDYLAIGNTVPVVAVLATSLPSFVAIKILLLFFYARGEFKIPAFFSFISVVVNAILSYVLMQFLGHVGIAIASSAGSWTYAVLLLVYLKMHNLYSMSEELSRKLTYIFLSSAIMVIVICMAKTLLTPFFFQGAIVKISSLIVVVLLGVLVYFFSLLVMFRQKLAVE</sequence>
<protein>
    <recommendedName>
        <fullName evidence="10">Probable lipid II flippase MurJ</fullName>
    </recommendedName>
</protein>
<dbReference type="Pfam" id="PF03023">
    <property type="entry name" value="MurJ"/>
    <property type="match status" value="1"/>
</dbReference>
<feature type="transmembrane region" description="Helical" evidence="10">
    <location>
        <begin position="439"/>
        <end position="460"/>
    </location>
</feature>
<dbReference type="NCBIfam" id="TIGR01695">
    <property type="entry name" value="murJ_mviN"/>
    <property type="match status" value="1"/>
</dbReference>
<comment type="subcellular location">
    <subcellularLocation>
        <location evidence="10">Cell inner membrane</location>
        <topology evidence="10">Multi-pass membrane protein</topology>
    </subcellularLocation>
    <subcellularLocation>
        <location evidence="1">Cell membrane</location>
        <topology evidence="1">Multi-pass membrane protein</topology>
    </subcellularLocation>
</comment>
<dbReference type="InterPro" id="IPR004268">
    <property type="entry name" value="MurJ"/>
</dbReference>
<evidence type="ECO:0000256" key="2">
    <source>
        <dbReference type="ARBA" id="ARBA00022475"/>
    </source>
</evidence>